<keyword evidence="2" id="KW-1185">Reference proteome</keyword>
<accession>A0A9N9KCV3</accession>
<sequence>LNFAPSNNTSMNEYVYASSNNSFNLGADLSSSRFNNTANDVSAD</sequence>
<feature type="non-terminal residue" evidence="1">
    <location>
        <position position="44"/>
    </location>
</feature>
<gene>
    <name evidence="1" type="ORF">DERYTH_LOCUS26836</name>
</gene>
<dbReference type="EMBL" id="CAJVPY010058370">
    <property type="protein sequence ID" value="CAG8819753.1"/>
    <property type="molecule type" value="Genomic_DNA"/>
</dbReference>
<reference evidence="1" key="1">
    <citation type="submission" date="2021-06" db="EMBL/GenBank/DDBJ databases">
        <authorList>
            <person name="Kallberg Y."/>
            <person name="Tangrot J."/>
            <person name="Rosling A."/>
        </authorList>
    </citation>
    <scope>NUCLEOTIDE SEQUENCE</scope>
    <source>
        <strain evidence="1">MA453B</strain>
    </source>
</reference>
<name>A0A9N9KCV3_9GLOM</name>
<comment type="caution">
    <text evidence="1">The sequence shown here is derived from an EMBL/GenBank/DDBJ whole genome shotgun (WGS) entry which is preliminary data.</text>
</comment>
<dbReference type="Proteomes" id="UP000789405">
    <property type="component" value="Unassembled WGS sequence"/>
</dbReference>
<protein>
    <submittedName>
        <fullName evidence="1">14157_t:CDS:1</fullName>
    </submittedName>
</protein>
<evidence type="ECO:0000313" key="2">
    <source>
        <dbReference type="Proteomes" id="UP000789405"/>
    </source>
</evidence>
<proteinExistence type="predicted"/>
<feature type="non-terminal residue" evidence="1">
    <location>
        <position position="1"/>
    </location>
</feature>
<dbReference type="AlphaFoldDB" id="A0A9N9KCV3"/>
<evidence type="ECO:0000313" key="1">
    <source>
        <dbReference type="EMBL" id="CAG8819753.1"/>
    </source>
</evidence>
<organism evidence="1 2">
    <name type="scientific">Dentiscutata erythropus</name>
    <dbReference type="NCBI Taxonomy" id="1348616"/>
    <lineage>
        <taxon>Eukaryota</taxon>
        <taxon>Fungi</taxon>
        <taxon>Fungi incertae sedis</taxon>
        <taxon>Mucoromycota</taxon>
        <taxon>Glomeromycotina</taxon>
        <taxon>Glomeromycetes</taxon>
        <taxon>Diversisporales</taxon>
        <taxon>Gigasporaceae</taxon>
        <taxon>Dentiscutata</taxon>
    </lineage>
</organism>